<evidence type="ECO:0000256" key="1">
    <source>
        <dbReference type="SAM" id="MobiDB-lite"/>
    </source>
</evidence>
<dbReference type="RefSeq" id="WP_205761520.1">
    <property type="nucleotide sequence ID" value="NZ_JABDTL010000001.1"/>
</dbReference>
<keyword evidence="2" id="KW-0732">Signal</keyword>
<accession>A0A841H1Z7</accession>
<feature type="region of interest" description="Disordered" evidence="1">
    <location>
        <begin position="26"/>
        <end position="57"/>
    </location>
</feature>
<gene>
    <name evidence="3" type="ORF">HNQ61_003691</name>
</gene>
<evidence type="ECO:0000256" key="2">
    <source>
        <dbReference type="SAM" id="SignalP"/>
    </source>
</evidence>
<feature type="chain" id="PRO_5032635127" evidence="2">
    <location>
        <begin position="22"/>
        <end position="297"/>
    </location>
</feature>
<comment type="caution">
    <text evidence="3">The sequence shown here is derived from an EMBL/GenBank/DDBJ whole genome shotgun (WGS) entry which is preliminary data.</text>
</comment>
<dbReference type="AlphaFoldDB" id="A0A841H1Z7"/>
<name>A0A841H1Z7_9BACT</name>
<proteinExistence type="predicted"/>
<keyword evidence="4" id="KW-1185">Reference proteome</keyword>
<dbReference type="EMBL" id="JACHIA010000012">
    <property type="protein sequence ID" value="MBB6072030.1"/>
    <property type="molecule type" value="Genomic_DNA"/>
</dbReference>
<feature type="compositionally biased region" description="Polar residues" evidence="1">
    <location>
        <begin position="39"/>
        <end position="48"/>
    </location>
</feature>
<evidence type="ECO:0000313" key="4">
    <source>
        <dbReference type="Proteomes" id="UP000582837"/>
    </source>
</evidence>
<evidence type="ECO:0000313" key="3">
    <source>
        <dbReference type="EMBL" id="MBB6072030.1"/>
    </source>
</evidence>
<sequence length="297" mass="30408">MHGPSRTAALAVVAIATLATAADASAQRRRASNEPAASCLQTPQATQPRTEHAPPADQRGYDVVLDVPALCVDAITLGVRNLDVHLALDAQVANLVQISAGADVRIASVDLGLYGVQAQALLLVDLDNVYQVVDRTMTFVDNNPQIVAALTNTVNNAVGTVGQVGNTLLQPGGVASQAVGVVGQTLDNTTRPGGLLTQTVNTLGQTVNTLGQTVNTIVTPTGQILEQTLDTAGRVVGSNAIGDVLRLPVISETAGTAGGLVRQVRDTAGRTIEVTLNQAGQVTGTRVLGQATGAVRP</sequence>
<feature type="signal peptide" evidence="2">
    <location>
        <begin position="1"/>
        <end position="21"/>
    </location>
</feature>
<reference evidence="3 4" key="1">
    <citation type="submission" date="2020-08" db="EMBL/GenBank/DDBJ databases">
        <title>Genomic Encyclopedia of Type Strains, Phase IV (KMG-IV): sequencing the most valuable type-strain genomes for metagenomic binning, comparative biology and taxonomic classification.</title>
        <authorList>
            <person name="Goeker M."/>
        </authorList>
    </citation>
    <scope>NUCLEOTIDE SEQUENCE [LARGE SCALE GENOMIC DNA]</scope>
    <source>
        <strain evidence="3 4">DSM 29007</strain>
    </source>
</reference>
<dbReference type="Proteomes" id="UP000582837">
    <property type="component" value="Unassembled WGS sequence"/>
</dbReference>
<protein>
    <submittedName>
        <fullName evidence="3">Uncharacterized protein</fullName>
    </submittedName>
</protein>
<organism evidence="3 4">
    <name type="scientific">Longimicrobium terrae</name>
    <dbReference type="NCBI Taxonomy" id="1639882"/>
    <lineage>
        <taxon>Bacteria</taxon>
        <taxon>Pseudomonadati</taxon>
        <taxon>Gemmatimonadota</taxon>
        <taxon>Longimicrobiia</taxon>
        <taxon>Longimicrobiales</taxon>
        <taxon>Longimicrobiaceae</taxon>
        <taxon>Longimicrobium</taxon>
    </lineage>
</organism>